<dbReference type="Pfam" id="PF00035">
    <property type="entry name" value="dsrm"/>
    <property type="match status" value="1"/>
</dbReference>
<accession>M3JS56</accession>
<dbReference type="HOGENOM" id="CLU_034765_1_0_1"/>
<dbReference type="GO" id="GO:0003735">
    <property type="term" value="F:structural constituent of ribosome"/>
    <property type="evidence" value="ECO:0007669"/>
    <property type="project" value="TreeGrafter"/>
</dbReference>
<organism evidence="5 6">
    <name type="scientific">Candida maltosa (strain Xu316)</name>
    <name type="common">Yeast</name>
    <dbReference type="NCBI Taxonomy" id="1245528"/>
    <lineage>
        <taxon>Eukaryota</taxon>
        <taxon>Fungi</taxon>
        <taxon>Dikarya</taxon>
        <taxon>Ascomycota</taxon>
        <taxon>Saccharomycotina</taxon>
        <taxon>Pichiomycetes</taxon>
        <taxon>Debaryomycetaceae</taxon>
        <taxon>Candida/Lodderomyces clade</taxon>
        <taxon>Candida</taxon>
    </lineage>
</organism>
<dbReference type="CDD" id="cd00593">
    <property type="entry name" value="RIBOc"/>
    <property type="match status" value="1"/>
</dbReference>
<evidence type="ECO:0000259" key="4">
    <source>
        <dbReference type="PROSITE" id="PS50142"/>
    </source>
</evidence>
<evidence type="ECO:0000256" key="2">
    <source>
        <dbReference type="PROSITE-ProRule" id="PRU00266"/>
    </source>
</evidence>
<dbReference type="InterPro" id="IPR036389">
    <property type="entry name" value="RNase_III_sf"/>
</dbReference>
<sequence length="393" mass="43439">MLRLSIQRSCGKSKVPRVLGSSCMYGSIRTNATVSSSSPQSNSKNKKKILQSNRFLQTTYDSVDNYSSYKHTIFTHRLPESSAKQSPPLVALHNRLHLPESFKFSTLSQCLNLVSKTDETGGLANNYGLNILGKSLLTYYVTEYLLITYPRLPMVIHNAAVNSLMGNEALSEIGQSWGVEVDEISKLDRFLGKESEFMKYGRLRYLKESDKTDNYYKKSGKIGGVIEGIEEVVGPQHSDLSEKDLAYASVVKSVIGGLYTHSGEAAAKQFIADHILSRKIPLDQMFQFNKPITELVRLCDKLNFEDGVAIRLVAETGRLSAHPQFLAAVFVGNEKLGEGLGSSLKEAQTRAAVNALLGYYLYSPINAEGDQIKVPSDNNYKFEGIIDIGDVAI</sequence>
<reference evidence="5 6" key="1">
    <citation type="submission" date="2013-02" db="EMBL/GenBank/DDBJ databases">
        <title>Genome sequence of Candida maltosa Xu316, a potential industrial strain for xylitol and ethanol production.</title>
        <authorList>
            <person name="Yu J."/>
            <person name="Wang Q."/>
            <person name="Geng X."/>
            <person name="Bao W."/>
            <person name="He P."/>
            <person name="Cai J."/>
        </authorList>
    </citation>
    <scope>NUCLEOTIDE SEQUENCE [LARGE SCALE GENOMIC DNA]</scope>
    <source>
        <strain evidence="6">Xu316</strain>
    </source>
</reference>
<dbReference type="PANTHER" id="PTHR11207">
    <property type="entry name" value="RIBONUCLEASE III"/>
    <property type="match status" value="1"/>
</dbReference>
<dbReference type="PROSITE" id="PS50142">
    <property type="entry name" value="RNASE_3_2"/>
    <property type="match status" value="1"/>
</dbReference>
<dbReference type="SMART" id="SM00535">
    <property type="entry name" value="RIBOc"/>
    <property type="match status" value="1"/>
</dbReference>
<evidence type="ECO:0000313" key="6">
    <source>
        <dbReference type="Proteomes" id="UP000011777"/>
    </source>
</evidence>
<evidence type="ECO:0000259" key="3">
    <source>
        <dbReference type="PROSITE" id="PS50137"/>
    </source>
</evidence>
<dbReference type="OrthoDB" id="67027at2759"/>
<keyword evidence="1 2" id="KW-0694">RNA-binding</keyword>
<dbReference type="Pfam" id="PF00636">
    <property type="entry name" value="Ribonuclease_3"/>
    <property type="match status" value="1"/>
</dbReference>
<dbReference type="PANTHER" id="PTHR11207:SF32">
    <property type="entry name" value="LARGE RIBOSOMAL SUBUNIT PROTEIN ML44"/>
    <property type="match status" value="1"/>
</dbReference>
<dbReference type="GO" id="GO:0006396">
    <property type="term" value="P:RNA processing"/>
    <property type="evidence" value="ECO:0007669"/>
    <property type="project" value="InterPro"/>
</dbReference>
<dbReference type="OMA" id="YLYSPGN"/>
<gene>
    <name evidence="5" type="ORF">G210_4210</name>
</gene>
<name>M3JS56_CANMX</name>
<dbReference type="Proteomes" id="UP000011777">
    <property type="component" value="Unassembled WGS sequence"/>
</dbReference>
<dbReference type="eggNOG" id="KOG3769">
    <property type="taxonomic scope" value="Eukaryota"/>
</dbReference>
<dbReference type="InterPro" id="IPR014720">
    <property type="entry name" value="dsRBD_dom"/>
</dbReference>
<dbReference type="GO" id="GO:0003723">
    <property type="term" value="F:RNA binding"/>
    <property type="evidence" value="ECO:0007669"/>
    <property type="project" value="UniProtKB-UniRule"/>
</dbReference>
<dbReference type="GO" id="GO:0004525">
    <property type="term" value="F:ribonuclease III activity"/>
    <property type="evidence" value="ECO:0007669"/>
    <property type="project" value="InterPro"/>
</dbReference>
<proteinExistence type="predicted"/>
<keyword evidence="6" id="KW-1185">Reference proteome</keyword>
<dbReference type="AlphaFoldDB" id="M3JS56"/>
<protein>
    <submittedName>
        <fullName evidence="5">Uncharacterized protein</fullName>
    </submittedName>
</protein>
<dbReference type="SUPFAM" id="SSF69065">
    <property type="entry name" value="RNase III domain-like"/>
    <property type="match status" value="1"/>
</dbReference>
<dbReference type="STRING" id="1245528.M3JS56"/>
<dbReference type="PROSITE" id="PS50137">
    <property type="entry name" value="DS_RBD"/>
    <property type="match status" value="1"/>
</dbReference>
<dbReference type="Gene3D" id="3.30.160.20">
    <property type="match status" value="1"/>
</dbReference>
<dbReference type="Gene3D" id="1.10.1520.10">
    <property type="entry name" value="Ribonuclease III domain"/>
    <property type="match status" value="1"/>
</dbReference>
<dbReference type="EMBL" id="AOGT01002417">
    <property type="protein sequence ID" value="EMG45605.1"/>
    <property type="molecule type" value="Genomic_DNA"/>
</dbReference>
<feature type="domain" description="DRBM" evidence="3">
    <location>
        <begin position="290"/>
        <end position="361"/>
    </location>
</feature>
<dbReference type="SUPFAM" id="SSF54768">
    <property type="entry name" value="dsRNA-binding domain-like"/>
    <property type="match status" value="1"/>
</dbReference>
<evidence type="ECO:0000313" key="5">
    <source>
        <dbReference type="EMBL" id="EMG45605.1"/>
    </source>
</evidence>
<dbReference type="InterPro" id="IPR000999">
    <property type="entry name" value="RNase_III_dom"/>
</dbReference>
<comment type="caution">
    <text evidence="5">The sequence shown here is derived from an EMBL/GenBank/DDBJ whole genome shotgun (WGS) entry which is preliminary data.</text>
</comment>
<feature type="domain" description="RNase III" evidence="4">
    <location>
        <begin position="89"/>
        <end position="263"/>
    </location>
</feature>
<dbReference type="SMART" id="SM00358">
    <property type="entry name" value="DSRM"/>
    <property type="match status" value="1"/>
</dbReference>
<evidence type="ECO:0000256" key="1">
    <source>
        <dbReference type="ARBA" id="ARBA00022884"/>
    </source>
</evidence>
<dbReference type="GO" id="GO:0005739">
    <property type="term" value="C:mitochondrion"/>
    <property type="evidence" value="ECO:0007669"/>
    <property type="project" value="TreeGrafter"/>
</dbReference>